<accession>A0AAD4GV47</accession>
<dbReference type="EMBL" id="VCAU01000026">
    <property type="protein sequence ID" value="KAF9890442.1"/>
    <property type="molecule type" value="Genomic_DNA"/>
</dbReference>
<keyword evidence="4 12" id="KW-0349">Heme</keyword>
<evidence type="ECO:0000256" key="4">
    <source>
        <dbReference type="ARBA" id="ARBA00022617"/>
    </source>
</evidence>
<proteinExistence type="inferred from homology"/>
<keyword evidence="8 13" id="KW-0560">Oxidoreductase</keyword>
<dbReference type="InterPro" id="IPR001128">
    <property type="entry name" value="Cyt_P450"/>
</dbReference>
<evidence type="ECO:0000256" key="7">
    <source>
        <dbReference type="ARBA" id="ARBA00022989"/>
    </source>
</evidence>
<dbReference type="Gene3D" id="1.10.630.10">
    <property type="entry name" value="Cytochrome P450"/>
    <property type="match status" value="1"/>
</dbReference>
<dbReference type="GO" id="GO:0016705">
    <property type="term" value="F:oxidoreductase activity, acting on paired donors, with incorporation or reduction of molecular oxygen"/>
    <property type="evidence" value="ECO:0007669"/>
    <property type="project" value="InterPro"/>
</dbReference>
<evidence type="ECO:0000256" key="12">
    <source>
        <dbReference type="PIRSR" id="PIRSR602401-1"/>
    </source>
</evidence>
<comment type="subcellular location">
    <subcellularLocation>
        <location evidence="2">Membrane</location>
    </subcellularLocation>
</comment>
<dbReference type="FunFam" id="1.10.630.10:FF:000063">
    <property type="entry name" value="Cytochrome P450 monooxygenase"/>
    <property type="match status" value="1"/>
</dbReference>
<dbReference type="GO" id="GO:0020037">
    <property type="term" value="F:heme binding"/>
    <property type="evidence" value="ECO:0007669"/>
    <property type="project" value="InterPro"/>
</dbReference>
<dbReference type="InterPro" id="IPR017972">
    <property type="entry name" value="Cyt_P450_CS"/>
</dbReference>
<dbReference type="InterPro" id="IPR036396">
    <property type="entry name" value="Cyt_P450_sf"/>
</dbReference>
<gene>
    <name evidence="15" type="ORF">FE257_005847</name>
</gene>
<reference evidence="15" key="2">
    <citation type="submission" date="2020-02" db="EMBL/GenBank/DDBJ databases">
        <authorList>
            <person name="Gilchrist C.L.M."/>
            <person name="Chooi Y.-H."/>
        </authorList>
    </citation>
    <scope>NUCLEOTIDE SEQUENCE</scope>
    <source>
        <strain evidence="15">MST-FP2251</strain>
    </source>
</reference>
<dbReference type="CDD" id="cd11061">
    <property type="entry name" value="CYP67-like"/>
    <property type="match status" value="1"/>
</dbReference>
<evidence type="ECO:0000256" key="9">
    <source>
        <dbReference type="ARBA" id="ARBA00023004"/>
    </source>
</evidence>
<comment type="similarity">
    <text evidence="3 13">Belongs to the cytochrome P450 family.</text>
</comment>
<dbReference type="PRINTS" id="PR00463">
    <property type="entry name" value="EP450I"/>
</dbReference>
<name>A0AAD4GV47_ASPNN</name>
<keyword evidence="11 14" id="KW-0472">Membrane</keyword>
<dbReference type="GO" id="GO:0004497">
    <property type="term" value="F:monooxygenase activity"/>
    <property type="evidence" value="ECO:0007669"/>
    <property type="project" value="UniProtKB-KW"/>
</dbReference>
<feature type="transmembrane region" description="Helical" evidence="14">
    <location>
        <begin position="12"/>
        <end position="33"/>
    </location>
</feature>
<keyword evidence="9 12" id="KW-0408">Iron</keyword>
<evidence type="ECO:0000256" key="2">
    <source>
        <dbReference type="ARBA" id="ARBA00004370"/>
    </source>
</evidence>
<evidence type="ECO:0000256" key="8">
    <source>
        <dbReference type="ARBA" id="ARBA00023002"/>
    </source>
</evidence>
<dbReference type="PANTHER" id="PTHR24305:SF237">
    <property type="entry name" value="CYTOCHROME P450 MONOOXYGENASE ATNE-RELATED"/>
    <property type="match status" value="1"/>
</dbReference>
<dbReference type="SUPFAM" id="SSF48264">
    <property type="entry name" value="Cytochrome P450"/>
    <property type="match status" value="1"/>
</dbReference>
<dbReference type="GO" id="GO:1902181">
    <property type="term" value="P:verruculogen biosynthetic process"/>
    <property type="evidence" value="ECO:0007669"/>
    <property type="project" value="UniProtKB-ARBA"/>
</dbReference>
<keyword evidence="7 14" id="KW-1133">Transmembrane helix</keyword>
<evidence type="ECO:0000256" key="1">
    <source>
        <dbReference type="ARBA" id="ARBA00001971"/>
    </source>
</evidence>
<evidence type="ECO:0008006" key="17">
    <source>
        <dbReference type="Google" id="ProtNLM"/>
    </source>
</evidence>
<evidence type="ECO:0000256" key="11">
    <source>
        <dbReference type="ARBA" id="ARBA00023136"/>
    </source>
</evidence>
<dbReference type="PANTHER" id="PTHR24305">
    <property type="entry name" value="CYTOCHROME P450"/>
    <property type="match status" value="1"/>
</dbReference>
<protein>
    <recommendedName>
        <fullName evidence="17">Cytochrome P450</fullName>
    </recommendedName>
</protein>
<evidence type="ECO:0000256" key="5">
    <source>
        <dbReference type="ARBA" id="ARBA00022692"/>
    </source>
</evidence>
<keyword evidence="5 14" id="KW-0812">Transmembrane</keyword>
<evidence type="ECO:0000256" key="3">
    <source>
        <dbReference type="ARBA" id="ARBA00010617"/>
    </source>
</evidence>
<reference evidence="15" key="1">
    <citation type="journal article" date="2019" name="Beilstein J. Org. Chem.">
        <title>Nanangenines: drimane sesquiterpenoids as the dominant metabolite cohort of a novel Australian fungus, Aspergillus nanangensis.</title>
        <authorList>
            <person name="Lacey H.J."/>
            <person name="Gilchrist C.L.M."/>
            <person name="Crombie A."/>
            <person name="Kalaitzis J.A."/>
            <person name="Vuong D."/>
            <person name="Rutledge P.J."/>
            <person name="Turner P."/>
            <person name="Pitt J.I."/>
            <person name="Lacey E."/>
            <person name="Chooi Y.H."/>
            <person name="Piggott A.M."/>
        </authorList>
    </citation>
    <scope>NUCLEOTIDE SEQUENCE</scope>
    <source>
        <strain evidence="15">MST-FP2251</strain>
    </source>
</reference>
<feature type="binding site" description="axial binding residue" evidence="12">
    <location>
        <position position="461"/>
    </location>
    <ligand>
        <name>heme</name>
        <dbReference type="ChEBI" id="CHEBI:30413"/>
    </ligand>
    <ligandPart>
        <name>Fe</name>
        <dbReference type="ChEBI" id="CHEBI:18248"/>
    </ligandPart>
</feature>
<evidence type="ECO:0000256" key="13">
    <source>
        <dbReference type="RuleBase" id="RU000461"/>
    </source>
</evidence>
<evidence type="ECO:0000256" key="14">
    <source>
        <dbReference type="SAM" id="Phobius"/>
    </source>
</evidence>
<dbReference type="PROSITE" id="PS00086">
    <property type="entry name" value="CYTOCHROME_P450"/>
    <property type="match status" value="1"/>
</dbReference>
<evidence type="ECO:0000313" key="16">
    <source>
        <dbReference type="Proteomes" id="UP001194746"/>
    </source>
</evidence>
<comment type="cofactor">
    <cofactor evidence="1 12">
        <name>heme</name>
        <dbReference type="ChEBI" id="CHEBI:30413"/>
    </cofactor>
</comment>
<dbReference type="InterPro" id="IPR002401">
    <property type="entry name" value="Cyt_P450_E_grp-I"/>
</dbReference>
<dbReference type="AlphaFoldDB" id="A0AAD4GV47"/>
<dbReference type="PRINTS" id="PR00385">
    <property type="entry name" value="P450"/>
</dbReference>
<comment type="caution">
    <text evidence="15">The sequence shown here is derived from an EMBL/GenBank/DDBJ whole genome shotgun (WGS) entry which is preliminary data.</text>
</comment>
<dbReference type="InterPro" id="IPR050121">
    <property type="entry name" value="Cytochrome_P450_monoxygenase"/>
</dbReference>
<keyword evidence="10 13" id="KW-0503">Monooxygenase</keyword>
<dbReference type="Proteomes" id="UP001194746">
    <property type="component" value="Unassembled WGS sequence"/>
</dbReference>
<dbReference type="Pfam" id="PF00067">
    <property type="entry name" value="p450"/>
    <property type="match status" value="1"/>
</dbReference>
<evidence type="ECO:0000256" key="10">
    <source>
        <dbReference type="ARBA" id="ARBA00023033"/>
    </source>
</evidence>
<sequence>MLIIDPHFFASVALKSSLLGLALALCFVVGLAGHRLFFHPLSKYPGPLLGKISNLYAGYHAWKGDLHIDMWKCHEKYGVSGVGDFVRYGPNALLVNTANGLHDVYGHGKPFRKSQRYAAMVHQAANTLTAIDKTKHGKKRRVISQGFSDAALKTHESVILEQIKHLCTQFKEGNKGQELAPGTWSPPKNVGRLTDYFAFDVMSNIIFGVPWSTLRSPTYRFVPEVIEKSNVRVGVLAQSPEITFMRLDKILFPESIQARNIFIKFVEEMLNQGIEVATKTGKGVFAFLANAKDPETGLPLRKRELGGESATLIVAGTDTSSTALAACFFYLSHNPAACERATAEVRNIFQSPDQIHMGPLMHKCTFLRACIDESMRMSPSAASSLWREVEETGAKVHGQYIPPGVDVGTCIYSIHHNPAYYPDPFTFRPERWIADEAHQVQGDVGLARSAFNPFSIGPRSCIGKGLAYVELHLALAHVMWAFDLRVASGKLGRTGEGTEGDEFGRHRVNEYQLYDHLTAAKHGPYLEFTPRA</sequence>
<evidence type="ECO:0000256" key="6">
    <source>
        <dbReference type="ARBA" id="ARBA00022723"/>
    </source>
</evidence>
<keyword evidence="6 12" id="KW-0479">Metal-binding</keyword>
<organism evidence="15 16">
    <name type="scientific">Aspergillus nanangensis</name>
    <dbReference type="NCBI Taxonomy" id="2582783"/>
    <lineage>
        <taxon>Eukaryota</taxon>
        <taxon>Fungi</taxon>
        <taxon>Dikarya</taxon>
        <taxon>Ascomycota</taxon>
        <taxon>Pezizomycotina</taxon>
        <taxon>Eurotiomycetes</taxon>
        <taxon>Eurotiomycetidae</taxon>
        <taxon>Eurotiales</taxon>
        <taxon>Aspergillaceae</taxon>
        <taxon>Aspergillus</taxon>
        <taxon>Aspergillus subgen. Circumdati</taxon>
    </lineage>
</organism>
<dbReference type="GO" id="GO:0005506">
    <property type="term" value="F:iron ion binding"/>
    <property type="evidence" value="ECO:0007669"/>
    <property type="project" value="InterPro"/>
</dbReference>
<evidence type="ECO:0000313" key="15">
    <source>
        <dbReference type="EMBL" id="KAF9890442.1"/>
    </source>
</evidence>
<dbReference type="GO" id="GO:0016020">
    <property type="term" value="C:membrane"/>
    <property type="evidence" value="ECO:0007669"/>
    <property type="project" value="UniProtKB-SubCell"/>
</dbReference>
<keyword evidence="16" id="KW-1185">Reference proteome</keyword>